<sequence length="99" mass="11242">MKRCSQDKDDTEKRAKLNGKILEGIDDILKTPVTGVEKGTSVSEQNSQGNEKSEQQPVPEQISQENNRGNEKSEQQDRSWAGKENKRREETIEQQPSKT</sequence>
<evidence type="ECO:0000313" key="2">
    <source>
        <dbReference type="EMBL" id="GFQ75537.1"/>
    </source>
</evidence>
<comment type="caution">
    <text evidence="2">The sequence shown here is derived from an EMBL/GenBank/DDBJ whole genome shotgun (WGS) entry which is preliminary data.</text>
</comment>
<evidence type="ECO:0000256" key="1">
    <source>
        <dbReference type="SAM" id="MobiDB-lite"/>
    </source>
</evidence>
<name>A0A8X6FC47_TRICU</name>
<keyword evidence="3" id="KW-1185">Reference proteome</keyword>
<evidence type="ECO:0000313" key="3">
    <source>
        <dbReference type="Proteomes" id="UP000887116"/>
    </source>
</evidence>
<dbReference type="Proteomes" id="UP000887116">
    <property type="component" value="Unassembled WGS sequence"/>
</dbReference>
<feature type="compositionally biased region" description="Basic and acidic residues" evidence="1">
    <location>
        <begin position="68"/>
        <end position="91"/>
    </location>
</feature>
<proteinExistence type="predicted"/>
<protein>
    <submittedName>
        <fullName evidence="2">Uncharacterized protein</fullName>
    </submittedName>
</protein>
<dbReference type="EMBL" id="BMAO01021572">
    <property type="protein sequence ID" value="GFQ75537.1"/>
    <property type="molecule type" value="Genomic_DNA"/>
</dbReference>
<feature type="region of interest" description="Disordered" evidence="1">
    <location>
        <begin position="1"/>
        <end position="99"/>
    </location>
</feature>
<dbReference type="AlphaFoldDB" id="A0A8X6FC47"/>
<organism evidence="2 3">
    <name type="scientific">Trichonephila clavata</name>
    <name type="common">Joro spider</name>
    <name type="synonym">Nephila clavata</name>
    <dbReference type="NCBI Taxonomy" id="2740835"/>
    <lineage>
        <taxon>Eukaryota</taxon>
        <taxon>Metazoa</taxon>
        <taxon>Ecdysozoa</taxon>
        <taxon>Arthropoda</taxon>
        <taxon>Chelicerata</taxon>
        <taxon>Arachnida</taxon>
        <taxon>Araneae</taxon>
        <taxon>Araneomorphae</taxon>
        <taxon>Entelegynae</taxon>
        <taxon>Araneoidea</taxon>
        <taxon>Nephilidae</taxon>
        <taxon>Trichonephila</taxon>
    </lineage>
</organism>
<feature type="compositionally biased region" description="Basic and acidic residues" evidence="1">
    <location>
        <begin position="1"/>
        <end position="15"/>
    </location>
</feature>
<gene>
    <name evidence="2" type="primary">N499_0734</name>
    <name evidence="2" type="ORF">TNCT_293551</name>
</gene>
<feature type="compositionally biased region" description="Polar residues" evidence="1">
    <location>
        <begin position="40"/>
        <end position="67"/>
    </location>
</feature>
<accession>A0A8X6FC47</accession>
<reference evidence="2" key="1">
    <citation type="submission" date="2020-07" db="EMBL/GenBank/DDBJ databases">
        <title>Multicomponent nature underlies the extraordinary mechanical properties of spider dragline silk.</title>
        <authorList>
            <person name="Kono N."/>
            <person name="Nakamura H."/>
            <person name="Mori M."/>
            <person name="Yoshida Y."/>
            <person name="Ohtoshi R."/>
            <person name="Malay A.D."/>
            <person name="Moran D.A.P."/>
            <person name="Tomita M."/>
            <person name="Numata K."/>
            <person name="Arakawa K."/>
        </authorList>
    </citation>
    <scope>NUCLEOTIDE SEQUENCE</scope>
</reference>